<protein>
    <recommendedName>
        <fullName evidence="3">Radical SAM domain protein</fullName>
    </recommendedName>
</protein>
<evidence type="ECO:0000313" key="1">
    <source>
        <dbReference type="EMBL" id="KKR41813.1"/>
    </source>
</evidence>
<evidence type="ECO:0008006" key="3">
    <source>
        <dbReference type="Google" id="ProtNLM"/>
    </source>
</evidence>
<comment type="caution">
    <text evidence="1">The sequence shown here is derived from an EMBL/GenBank/DDBJ whole genome shotgun (WGS) entry which is preliminary data.</text>
</comment>
<evidence type="ECO:0000313" key="2">
    <source>
        <dbReference type="Proteomes" id="UP000034881"/>
    </source>
</evidence>
<dbReference type="EMBL" id="LBYB01000006">
    <property type="protein sequence ID" value="KKR41813.1"/>
    <property type="molecule type" value="Genomic_DNA"/>
</dbReference>
<name>A0A0G0QNW8_9BACT</name>
<accession>A0A0G0QNW8</accession>
<gene>
    <name evidence="1" type="ORF">UT77_C0006G0045</name>
</gene>
<reference evidence="1 2" key="1">
    <citation type="journal article" date="2015" name="Nature">
        <title>rRNA introns, odd ribosomes, and small enigmatic genomes across a large radiation of phyla.</title>
        <authorList>
            <person name="Brown C.T."/>
            <person name="Hug L.A."/>
            <person name="Thomas B.C."/>
            <person name="Sharon I."/>
            <person name="Castelle C.J."/>
            <person name="Singh A."/>
            <person name="Wilkins M.J."/>
            <person name="Williams K.H."/>
            <person name="Banfield J.F."/>
        </authorList>
    </citation>
    <scope>NUCLEOTIDE SEQUENCE [LARGE SCALE GENOMIC DNA]</scope>
</reference>
<proteinExistence type="predicted"/>
<sequence length="68" mass="8046">MPEIQKHLQTLGALRQASRNEHRYFVFEINRDCNRACSHCGVQALYDKNTEFSLEKKSYQVINKLKMD</sequence>
<organism evidence="1 2">
    <name type="scientific">Candidatus Daviesbacteria bacterium GW2011_GWC2_40_12</name>
    <dbReference type="NCBI Taxonomy" id="1618431"/>
    <lineage>
        <taxon>Bacteria</taxon>
        <taxon>Candidatus Daviesiibacteriota</taxon>
    </lineage>
</organism>
<dbReference type="AlphaFoldDB" id="A0A0G0QNW8"/>
<dbReference type="Proteomes" id="UP000034881">
    <property type="component" value="Unassembled WGS sequence"/>
</dbReference>